<evidence type="ECO:0000256" key="8">
    <source>
        <dbReference type="PIRSR" id="PIRSR601577-2"/>
    </source>
</evidence>
<sequence>MRVQETAWKPIRIHLDTSALESQVDAGQLTYLRDDVLQAAVRWLSNAVQVLPVEGSLRYEQQCAAVLTASGRCARVQANFQECGPITIPREHFADKEVCPSGRLAGCEVSSGGAGIPNADVGIYVSAVQTQWCTGTTVAYASTCRQAEDDRPVAGYFNFCPNRLSPAAERNWHQDVAIATHEILHTMAFSSSLFPFFRDILGTPRTPRNDWGLPPIQDGSYRADSSTLRVEDVDGLERRFIVLPKVVQAARHHFGCTSLEGVALEEQGGDGSAFSHWDARIMHTEVMAAESSAMPRISDMTLALMEDSGWYRVLGGLVASDGDSAAGHFVFGRGKGCGFLQQSCIIDSQSAFPDTFCTESQGDCSHPNAGTVGCSHDHLSLGACTNCLHRDSLPARYRHFDNPRLGGIAAYVGYCPTVEPFWSSGQPTFCASGGVYSDRTSQRFGESHGPASRCVLSTATKSGFVPPEEPQGTCRDVFCLEDAVRIRISDNNFVLCGKEETGVRKSVFGQFAGYILCPRYATICGQTGAEGPREGAECHFPGTHRHGRCVCAPGTMGADCSVLDKAANRQDFPYGLRYPQQELELKVGLELSRTEGLLAWPLAPALQSQPRLIQFKVDPATWQQFLSSLLGLLCPWA</sequence>
<dbReference type="Gene3D" id="2.30.34.10">
    <property type="entry name" value="Leishmanolysin domain 4"/>
    <property type="match status" value="1"/>
</dbReference>
<dbReference type="PANTHER" id="PTHR10942">
    <property type="entry name" value="LEISHMANOLYSIN-LIKE PEPTIDASE"/>
    <property type="match status" value="1"/>
</dbReference>
<evidence type="ECO:0000313" key="10">
    <source>
        <dbReference type="EMBL" id="CAE7041359.1"/>
    </source>
</evidence>
<evidence type="ECO:0000256" key="2">
    <source>
        <dbReference type="ARBA" id="ARBA00022670"/>
    </source>
</evidence>
<keyword evidence="5 8" id="KW-0862">Zinc</keyword>
<evidence type="ECO:0000256" key="3">
    <source>
        <dbReference type="ARBA" id="ARBA00022723"/>
    </source>
</evidence>
<dbReference type="GO" id="GO:0004222">
    <property type="term" value="F:metalloendopeptidase activity"/>
    <property type="evidence" value="ECO:0007669"/>
    <property type="project" value="InterPro"/>
</dbReference>
<feature type="binding site" evidence="8">
    <location>
        <position position="276"/>
    </location>
    <ligand>
        <name>Zn(2+)</name>
        <dbReference type="ChEBI" id="CHEBI:29105"/>
        <note>catalytic</note>
    </ligand>
</feature>
<dbReference type="Gene3D" id="3.90.132.10">
    <property type="entry name" value="Leishmanolysin , domain 2"/>
    <property type="match status" value="1"/>
</dbReference>
<dbReference type="FunFam" id="3.90.132.10:FF:000001">
    <property type="entry name" value="leishmanolysin-like peptidase isoform X2"/>
    <property type="match status" value="1"/>
</dbReference>
<dbReference type="EMBL" id="CAJNDS010000302">
    <property type="protein sequence ID" value="CAE7041359.1"/>
    <property type="molecule type" value="Genomic_DNA"/>
</dbReference>
<feature type="domain" description="EGF-like" evidence="9">
    <location>
        <begin position="549"/>
        <end position="560"/>
    </location>
</feature>
<keyword evidence="3 8" id="KW-0479">Metal-binding</keyword>
<keyword evidence="6 8" id="KW-0482">Metalloprotease</keyword>
<protein>
    <recommendedName>
        <fullName evidence="9">EGF-like domain-containing protein</fullName>
    </recommendedName>
</protein>
<dbReference type="GO" id="GO:0046872">
    <property type="term" value="F:metal ion binding"/>
    <property type="evidence" value="ECO:0007669"/>
    <property type="project" value="UniProtKB-KW"/>
</dbReference>
<evidence type="ECO:0000256" key="4">
    <source>
        <dbReference type="ARBA" id="ARBA00022801"/>
    </source>
</evidence>
<dbReference type="PROSITE" id="PS00022">
    <property type="entry name" value="EGF_1"/>
    <property type="match status" value="1"/>
</dbReference>
<dbReference type="SUPFAM" id="SSF55486">
    <property type="entry name" value="Metalloproteases ('zincins'), catalytic domain"/>
    <property type="match status" value="1"/>
</dbReference>
<dbReference type="PANTHER" id="PTHR10942:SF0">
    <property type="entry name" value="LEISHMANOLYSIN-LIKE PEPTIDASE"/>
    <property type="match status" value="1"/>
</dbReference>
<evidence type="ECO:0000256" key="5">
    <source>
        <dbReference type="ARBA" id="ARBA00022833"/>
    </source>
</evidence>
<keyword evidence="11" id="KW-1185">Reference proteome</keyword>
<dbReference type="OrthoDB" id="527990at2759"/>
<dbReference type="Gene3D" id="3.10.170.20">
    <property type="match status" value="1"/>
</dbReference>
<keyword evidence="4" id="KW-0378">Hydrolase</keyword>
<evidence type="ECO:0000256" key="1">
    <source>
        <dbReference type="ARBA" id="ARBA00005860"/>
    </source>
</evidence>
<dbReference type="GO" id="GO:0016020">
    <property type="term" value="C:membrane"/>
    <property type="evidence" value="ECO:0007669"/>
    <property type="project" value="InterPro"/>
</dbReference>
<dbReference type="GO" id="GO:0007155">
    <property type="term" value="P:cell adhesion"/>
    <property type="evidence" value="ECO:0007669"/>
    <property type="project" value="InterPro"/>
</dbReference>
<evidence type="ECO:0000256" key="6">
    <source>
        <dbReference type="ARBA" id="ARBA00023049"/>
    </source>
</evidence>
<dbReference type="AlphaFoldDB" id="A0A812IM44"/>
<evidence type="ECO:0000313" key="11">
    <source>
        <dbReference type="Proteomes" id="UP000604046"/>
    </source>
</evidence>
<feature type="binding site" evidence="8">
    <location>
        <position position="181"/>
    </location>
    <ligand>
        <name>Zn(2+)</name>
        <dbReference type="ChEBI" id="CHEBI:29105"/>
        <note>catalytic</note>
    </ligand>
</feature>
<accession>A0A812IM44</accession>
<dbReference type="InterPro" id="IPR000742">
    <property type="entry name" value="EGF"/>
</dbReference>
<dbReference type="GO" id="GO:0005737">
    <property type="term" value="C:cytoplasm"/>
    <property type="evidence" value="ECO:0007669"/>
    <property type="project" value="TreeGrafter"/>
</dbReference>
<feature type="active site" evidence="7">
    <location>
        <position position="182"/>
    </location>
</feature>
<comment type="similarity">
    <text evidence="1">Belongs to the peptidase M8 family.</text>
</comment>
<dbReference type="GO" id="GO:0006508">
    <property type="term" value="P:proteolysis"/>
    <property type="evidence" value="ECO:0007669"/>
    <property type="project" value="UniProtKB-KW"/>
</dbReference>
<dbReference type="InterPro" id="IPR001577">
    <property type="entry name" value="Peptidase_M8"/>
</dbReference>
<keyword evidence="2" id="KW-0645">Protease</keyword>
<comment type="caution">
    <text evidence="10">The sequence shown here is derived from an EMBL/GenBank/DDBJ whole genome shotgun (WGS) entry which is preliminary data.</text>
</comment>
<evidence type="ECO:0000256" key="7">
    <source>
        <dbReference type="PIRSR" id="PIRSR601577-1"/>
    </source>
</evidence>
<dbReference type="Gene3D" id="2.10.55.10">
    <property type="entry name" value="Leishmanolysin domain 3"/>
    <property type="match status" value="1"/>
</dbReference>
<proteinExistence type="inferred from homology"/>
<dbReference type="Pfam" id="PF01457">
    <property type="entry name" value="Peptidase_M8"/>
    <property type="match status" value="1"/>
</dbReference>
<organism evidence="10 11">
    <name type="scientific">Symbiodinium natans</name>
    <dbReference type="NCBI Taxonomy" id="878477"/>
    <lineage>
        <taxon>Eukaryota</taxon>
        <taxon>Sar</taxon>
        <taxon>Alveolata</taxon>
        <taxon>Dinophyceae</taxon>
        <taxon>Suessiales</taxon>
        <taxon>Symbiodiniaceae</taxon>
        <taxon>Symbiodinium</taxon>
    </lineage>
</organism>
<reference evidence="10" key="1">
    <citation type="submission" date="2021-02" db="EMBL/GenBank/DDBJ databases">
        <authorList>
            <person name="Dougan E. K."/>
            <person name="Rhodes N."/>
            <person name="Thang M."/>
            <person name="Chan C."/>
        </authorList>
    </citation>
    <scope>NUCLEOTIDE SEQUENCE</scope>
</reference>
<comment type="cofactor">
    <cofactor evidence="8">
        <name>Zn(2+)</name>
        <dbReference type="ChEBI" id="CHEBI:29105"/>
    </cofactor>
    <text evidence="8">Binds 1 zinc ion per subunit.</text>
</comment>
<dbReference type="Proteomes" id="UP000604046">
    <property type="component" value="Unassembled WGS sequence"/>
</dbReference>
<name>A0A812IM44_9DINO</name>
<gene>
    <name evidence="10" type="ORF">SNAT2548_LOCUS4881</name>
</gene>
<evidence type="ECO:0000259" key="9">
    <source>
        <dbReference type="PROSITE" id="PS00022"/>
    </source>
</evidence>
<feature type="binding site" evidence="8">
    <location>
        <position position="185"/>
    </location>
    <ligand>
        <name>Zn(2+)</name>
        <dbReference type="ChEBI" id="CHEBI:29105"/>
        <note>catalytic</note>
    </ligand>
</feature>